<dbReference type="Gene3D" id="3.60.110.10">
    <property type="entry name" value="Carbon-nitrogen hydrolase"/>
    <property type="match status" value="1"/>
</dbReference>
<dbReference type="InterPro" id="IPR014729">
    <property type="entry name" value="Rossmann-like_a/b/a_fold"/>
</dbReference>
<feature type="binding site" evidence="7">
    <location>
        <position position="485"/>
    </location>
    <ligand>
        <name>ATP</name>
        <dbReference type="ChEBI" id="CHEBI:30616"/>
    </ligand>
</feature>
<dbReference type="NCBIfam" id="NF002730">
    <property type="entry name" value="PRK02628.1"/>
    <property type="match status" value="1"/>
</dbReference>
<evidence type="ECO:0000256" key="8">
    <source>
        <dbReference type="PIRNR" id="PIRNR006630"/>
    </source>
</evidence>
<keyword evidence="4 7" id="KW-0547">Nucleotide-binding</keyword>
<dbReference type="GO" id="GO:0005737">
    <property type="term" value="C:cytoplasm"/>
    <property type="evidence" value="ECO:0007669"/>
    <property type="project" value="InterPro"/>
</dbReference>
<comment type="similarity">
    <text evidence="2 7 8">In the C-terminal section; belongs to the NAD synthetase family.</text>
</comment>
<dbReference type="InterPro" id="IPR003010">
    <property type="entry name" value="C-N_Hydrolase"/>
</dbReference>
<evidence type="ECO:0000256" key="9">
    <source>
        <dbReference type="RuleBase" id="RU003811"/>
    </source>
</evidence>
<evidence type="ECO:0000256" key="1">
    <source>
        <dbReference type="ARBA" id="ARBA00005188"/>
    </source>
</evidence>
<dbReference type="EMBL" id="JACIEP010000007">
    <property type="protein sequence ID" value="MBB4036360.1"/>
    <property type="molecule type" value="Genomic_DNA"/>
</dbReference>
<dbReference type="GO" id="GO:0004359">
    <property type="term" value="F:glutaminase activity"/>
    <property type="evidence" value="ECO:0007669"/>
    <property type="project" value="InterPro"/>
</dbReference>
<feature type="binding site" evidence="7">
    <location>
        <position position="202"/>
    </location>
    <ligand>
        <name>L-glutamine</name>
        <dbReference type="ChEBI" id="CHEBI:58359"/>
    </ligand>
</feature>
<reference evidence="11 12" key="1">
    <citation type="submission" date="2020-08" db="EMBL/GenBank/DDBJ databases">
        <title>Genomic Encyclopedia of Type Strains, Phase IV (KMG-IV): sequencing the most valuable type-strain genomes for metagenomic binning, comparative biology and taxonomic classification.</title>
        <authorList>
            <person name="Goeker M."/>
        </authorList>
    </citation>
    <scope>NUCLEOTIDE SEQUENCE [LARGE SCALE GENOMIC DNA]</scope>
    <source>
        <strain evidence="11 12">DSM 104969</strain>
    </source>
</reference>
<evidence type="ECO:0000256" key="7">
    <source>
        <dbReference type="HAMAP-Rule" id="MF_02090"/>
    </source>
</evidence>
<dbReference type="GO" id="GO:0008795">
    <property type="term" value="F:NAD+ synthase activity"/>
    <property type="evidence" value="ECO:0007669"/>
    <property type="project" value="UniProtKB-UniRule"/>
</dbReference>
<comment type="pathway">
    <text evidence="1 7 8">Cofactor biosynthesis; NAD(+) biosynthesis; NAD(+) from deamido-NAD(+) (L-Gln route): step 1/1.</text>
</comment>
<comment type="similarity">
    <text evidence="9">Belongs to the NAD synthetase family.</text>
</comment>
<proteinExistence type="inferred from homology"/>
<dbReference type="Proteomes" id="UP000555103">
    <property type="component" value="Unassembled WGS sequence"/>
</dbReference>
<dbReference type="Pfam" id="PF02540">
    <property type="entry name" value="NAD_synthase"/>
    <property type="match status" value="1"/>
</dbReference>
<comment type="catalytic activity">
    <reaction evidence="7 8">
        <text>deamido-NAD(+) + L-glutamine + ATP + H2O = L-glutamate + AMP + diphosphate + NAD(+) + H(+)</text>
        <dbReference type="Rhea" id="RHEA:24384"/>
        <dbReference type="ChEBI" id="CHEBI:15377"/>
        <dbReference type="ChEBI" id="CHEBI:15378"/>
        <dbReference type="ChEBI" id="CHEBI:29985"/>
        <dbReference type="ChEBI" id="CHEBI:30616"/>
        <dbReference type="ChEBI" id="CHEBI:33019"/>
        <dbReference type="ChEBI" id="CHEBI:57540"/>
        <dbReference type="ChEBI" id="CHEBI:58359"/>
        <dbReference type="ChEBI" id="CHEBI:58437"/>
        <dbReference type="ChEBI" id="CHEBI:456215"/>
        <dbReference type="EC" id="6.3.5.1"/>
    </reaction>
</comment>
<dbReference type="InterPro" id="IPR003694">
    <property type="entry name" value="NAD_synthase"/>
</dbReference>
<evidence type="ECO:0000256" key="3">
    <source>
        <dbReference type="ARBA" id="ARBA00022598"/>
    </source>
</evidence>
<evidence type="ECO:0000256" key="6">
    <source>
        <dbReference type="ARBA" id="ARBA00023027"/>
    </source>
</evidence>
<feature type="binding site" evidence="7">
    <location>
        <begin position="495"/>
        <end position="498"/>
    </location>
    <ligand>
        <name>deamido-NAD(+)</name>
        <dbReference type="ChEBI" id="CHEBI:58437"/>
        <note>ligand shared between two neighboring subunits</note>
    </ligand>
</feature>
<feature type="binding site" evidence="7">
    <location>
        <position position="461"/>
    </location>
    <ligand>
        <name>deamido-NAD(+)</name>
        <dbReference type="ChEBI" id="CHEBI:58437"/>
        <note>ligand shared between two neighboring subunits</note>
    </ligand>
</feature>
<feature type="binding site" evidence="7">
    <location>
        <position position="623"/>
    </location>
    <ligand>
        <name>deamido-NAD(+)</name>
        <dbReference type="ChEBI" id="CHEBI:58437"/>
        <note>ligand shared between two neighboring subunits</note>
    </ligand>
</feature>
<dbReference type="InterPro" id="IPR014445">
    <property type="entry name" value="Gln-dep_NAD_synthase"/>
</dbReference>
<feature type="binding site" evidence="7">
    <location>
        <position position="122"/>
    </location>
    <ligand>
        <name>L-glutamine</name>
        <dbReference type="ChEBI" id="CHEBI:58359"/>
    </ligand>
</feature>
<dbReference type="AlphaFoldDB" id="A0A840CK62"/>
<dbReference type="InterPro" id="IPR022310">
    <property type="entry name" value="NAD/GMP_synthase"/>
</dbReference>
<evidence type="ECO:0000313" key="12">
    <source>
        <dbReference type="Proteomes" id="UP000555103"/>
    </source>
</evidence>
<name>A0A840CK62_9BACT</name>
<accession>A0A840CK62</accession>
<dbReference type="FunFam" id="1.10.10.1140:FF:000001">
    <property type="entry name" value="Glutamine-dependent NAD(+) synthetase"/>
    <property type="match status" value="1"/>
</dbReference>
<comment type="caution">
    <text evidence="11">The sequence shown here is derived from an EMBL/GenBank/DDBJ whole genome shotgun (WGS) entry which is preliminary data.</text>
</comment>
<dbReference type="SUPFAM" id="SSF56317">
    <property type="entry name" value="Carbon-nitrogen hydrolase"/>
    <property type="match status" value="1"/>
</dbReference>
<evidence type="ECO:0000256" key="4">
    <source>
        <dbReference type="ARBA" id="ARBA00022741"/>
    </source>
</evidence>
<dbReference type="RefSeq" id="WP_183307261.1">
    <property type="nucleotide sequence ID" value="NZ_JACIEP010000007.1"/>
</dbReference>
<evidence type="ECO:0000256" key="2">
    <source>
        <dbReference type="ARBA" id="ARBA00007145"/>
    </source>
</evidence>
<dbReference type="InterPro" id="IPR036526">
    <property type="entry name" value="C-N_Hydrolase_sf"/>
</dbReference>
<feature type="active site" description="Proton acceptor; for glutaminase activity" evidence="7">
    <location>
        <position position="47"/>
    </location>
</feature>
<dbReference type="GO" id="GO:0005524">
    <property type="term" value="F:ATP binding"/>
    <property type="evidence" value="ECO:0007669"/>
    <property type="project" value="UniProtKB-UniRule"/>
</dbReference>
<gene>
    <name evidence="7" type="primary">nadE</name>
    <name evidence="11" type="ORF">GGR21_002262</name>
</gene>
<dbReference type="Pfam" id="PF00795">
    <property type="entry name" value="CN_hydrolase"/>
    <property type="match status" value="1"/>
</dbReference>
<feature type="active site" description="Nucleophile; for glutaminase activity" evidence="7">
    <location>
        <position position="169"/>
    </location>
</feature>
<feature type="domain" description="CN hydrolase" evidence="10">
    <location>
        <begin position="7"/>
        <end position="269"/>
    </location>
</feature>
<dbReference type="SUPFAM" id="SSF52402">
    <property type="entry name" value="Adenine nucleotide alpha hydrolases-like"/>
    <property type="match status" value="1"/>
</dbReference>
<sequence>MNNYGFVRFAAASPALKVADCDYNTTEILKMIENAEEQQVSAIVFPELCITGYTCGDLFLQRTLLEEAEKSLKRIADATRECVSIIVVGMPLEISNKLYNVAIVLYSGRVVGIVPKTFLPNYSEFYEMRWFSSAAELKESSARVNNSHVPVGRNLIFKAQDFNFAIEVCEDLWTPIPPSSFSCLNDAEVIFNLSASNETTGKQNYRKSLVSQQSARCIAGYVYAAAGNGESTTDIIFAGSSMIAENGSILAEGERFSFESKLTIADIDIERLRNDRLKNKSFALSEYRSPEHIEYQNITIYQTVTRKEFLSTFAGKKKNIRAKDVFHINRYISPTPFVPSNDSTLNERCDEIFSMQVGGLTKRLLHTNSRTAVIGVSGGLDSTLALLVLVKTFDKINLPRKNIYGITMPGFGTTDRTYSNAIKLMESLGVTIKEIAIKDAVIQHFKDIEHDVNTHDVTYENSQARERTQILMDYANKVNGLVIGTGDLSELALGWCTYNGDHMSMYAVNTGVPKTLVRTLVAWVARTQMDNASHSILEDVIDTPVSPELLPADKDGNIAQKTEDVVGPYILHDFFLYYVLRFGFSPEKIYFLAQHAFEEEFSDEDILKWLKIFFRRFFSQQFKRSCLPDGPKIGSVNLSPRGDWRMPSDASVALWMKRLDEL</sequence>
<keyword evidence="3 7" id="KW-0436">Ligase</keyword>
<evidence type="ECO:0000313" key="11">
    <source>
        <dbReference type="EMBL" id="MBB4036360.1"/>
    </source>
</evidence>
<feature type="binding site" evidence="7">
    <location>
        <begin position="375"/>
        <end position="382"/>
    </location>
    <ligand>
        <name>ATP</name>
        <dbReference type="ChEBI" id="CHEBI:30616"/>
    </ligand>
</feature>
<evidence type="ECO:0000256" key="5">
    <source>
        <dbReference type="ARBA" id="ARBA00022840"/>
    </source>
</evidence>
<dbReference type="UniPathway" id="UPA00253">
    <property type="reaction ID" value="UER00334"/>
</dbReference>
<protein>
    <recommendedName>
        <fullName evidence="7 8">Glutamine-dependent NAD(+) synthetase</fullName>
        <ecNumber evidence="7 8">6.3.5.1</ecNumber>
    </recommendedName>
    <alternativeName>
        <fullName evidence="7 8">NAD(+) synthase [glutamine-hydrolyzing]</fullName>
    </alternativeName>
</protein>
<feature type="binding site" evidence="7">
    <location>
        <position position="490"/>
    </location>
    <ligand>
        <name>deamido-NAD(+)</name>
        <dbReference type="ChEBI" id="CHEBI:58437"/>
        <note>ligand shared between two neighboring subunits</note>
    </ligand>
</feature>
<dbReference type="GO" id="GO:0009435">
    <property type="term" value="P:NAD+ biosynthetic process"/>
    <property type="evidence" value="ECO:0007669"/>
    <property type="project" value="UniProtKB-UniRule"/>
</dbReference>
<evidence type="ECO:0000259" key="10">
    <source>
        <dbReference type="PROSITE" id="PS50263"/>
    </source>
</evidence>
<dbReference type="InterPro" id="IPR041856">
    <property type="entry name" value="NAD+_synth_C"/>
</dbReference>
<dbReference type="EC" id="6.3.5.1" evidence="7 8"/>
<keyword evidence="5 7" id="KW-0067">ATP-binding</keyword>
<dbReference type="GO" id="GO:0003952">
    <property type="term" value="F:NAD+ synthase (glutamine-hydrolyzing) activity"/>
    <property type="evidence" value="ECO:0007669"/>
    <property type="project" value="UniProtKB-UniRule"/>
</dbReference>
<comment type="function">
    <text evidence="7">Catalyzes the ATP-dependent amidation of deamido-NAD to form NAD. Uses L-glutamine as a nitrogen source.</text>
</comment>
<dbReference type="PANTHER" id="PTHR23090:SF9">
    <property type="entry name" value="GLUTAMINE-DEPENDENT NAD(+) SYNTHETASE"/>
    <property type="match status" value="1"/>
</dbReference>
<feature type="active site" description="For glutaminase activity" evidence="7">
    <location>
        <position position="116"/>
    </location>
</feature>
<dbReference type="PANTHER" id="PTHR23090">
    <property type="entry name" value="NH 3 /GLUTAMINE-DEPENDENT NAD + SYNTHETASE"/>
    <property type="match status" value="1"/>
</dbReference>
<organism evidence="11 12">
    <name type="scientific">Dysgonomonas hofstadii</name>
    <dbReference type="NCBI Taxonomy" id="637886"/>
    <lineage>
        <taxon>Bacteria</taxon>
        <taxon>Pseudomonadati</taxon>
        <taxon>Bacteroidota</taxon>
        <taxon>Bacteroidia</taxon>
        <taxon>Bacteroidales</taxon>
        <taxon>Dysgonomonadaceae</taxon>
        <taxon>Dysgonomonas</taxon>
    </lineage>
</organism>
<dbReference type="CDD" id="cd00553">
    <property type="entry name" value="NAD_synthase"/>
    <property type="match status" value="1"/>
</dbReference>
<keyword evidence="6 7" id="KW-0520">NAD</keyword>
<dbReference type="NCBIfam" id="TIGR00552">
    <property type="entry name" value="nadE"/>
    <property type="match status" value="1"/>
</dbReference>
<keyword evidence="12" id="KW-1185">Reference proteome</keyword>
<dbReference type="Gene3D" id="3.40.50.620">
    <property type="entry name" value="HUPs"/>
    <property type="match status" value="1"/>
</dbReference>
<dbReference type="CDD" id="cd07570">
    <property type="entry name" value="GAT_Gln-NAD-synth"/>
    <property type="match status" value="1"/>
</dbReference>
<feature type="binding site" evidence="7">
    <location>
        <position position="196"/>
    </location>
    <ligand>
        <name>L-glutamine</name>
        <dbReference type="ChEBI" id="CHEBI:58359"/>
    </ligand>
</feature>
<dbReference type="Gene3D" id="1.10.10.1140">
    <property type="entry name" value="Glutamine-dependent NAD+ synthetase, C-terminal domain"/>
    <property type="match status" value="1"/>
</dbReference>
<dbReference type="PIRSF" id="PIRSF006630">
    <property type="entry name" value="NADS_GAT"/>
    <property type="match status" value="1"/>
</dbReference>
<dbReference type="HAMAP" id="MF_02090">
    <property type="entry name" value="NadE_glutamine_dep"/>
    <property type="match status" value="1"/>
</dbReference>
<dbReference type="PROSITE" id="PS50263">
    <property type="entry name" value="CN_HYDROLASE"/>
    <property type="match status" value="1"/>
</dbReference>